<proteinExistence type="inferred from homology"/>
<dbReference type="InterPro" id="IPR042070">
    <property type="entry name" value="PucR_C-HTH_sf"/>
</dbReference>
<evidence type="ECO:0000313" key="4">
    <source>
        <dbReference type="EMBL" id="MFC5173042.1"/>
    </source>
</evidence>
<organism evidence="4 5">
    <name type="scientific">Streptomyces mutomycini</name>
    <dbReference type="NCBI Taxonomy" id="284036"/>
    <lineage>
        <taxon>Bacteria</taxon>
        <taxon>Bacillati</taxon>
        <taxon>Actinomycetota</taxon>
        <taxon>Actinomycetes</taxon>
        <taxon>Kitasatosporales</taxon>
        <taxon>Streptomycetaceae</taxon>
        <taxon>Streptomyces</taxon>
    </lineage>
</organism>
<comment type="caution">
    <text evidence="4">The sequence shown here is derived from an EMBL/GenBank/DDBJ whole genome shotgun (WGS) entry which is preliminary data.</text>
</comment>
<dbReference type="Gene3D" id="1.10.10.2840">
    <property type="entry name" value="PucR C-terminal helix-turn-helix domain"/>
    <property type="match status" value="1"/>
</dbReference>
<evidence type="ECO:0000259" key="3">
    <source>
        <dbReference type="Pfam" id="PF17853"/>
    </source>
</evidence>
<dbReference type="Pfam" id="PF17853">
    <property type="entry name" value="GGDEF_2"/>
    <property type="match status" value="1"/>
</dbReference>
<evidence type="ECO:0000313" key="5">
    <source>
        <dbReference type="Proteomes" id="UP001596208"/>
    </source>
</evidence>
<dbReference type="PANTHER" id="PTHR33744:SF17">
    <property type="entry name" value="CONSERVED PROTEIN"/>
    <property type="match status" value="1"/>
</dbReference>
<dbReference type="InterPro" id="IPR041522">
    <property type="entry name" value="CdaR_GGDEF"/>
</dbReference>
<dbReference type="InterPro" id="IPR025736">
    <property type="entry name" value="PucR_C-HTH_dom"/>
</dbReference>
<comment type="similarity">
    <text evidence="1">Belongs to the CdaR family.</text>
</comment>
<dbReference type="RefSeq" id="WP_381823845.1">
    <property type="nucleotide sequence ID" value="NZ_JBHSKI010000009.1"/>
</dbReference>
<feature type="domain" description="CdaR GGDEF-like" evidence="3">
    <location>
        <begin position="319"/>
        <end position="432"/>
    </location>
</feature>
<dbReference type="PANTHER" id="PTHR33744">
    <property type="entry name" value="CARBOHYDRATE DIACID REGULATOR"/>
    <property type="match status" value="1"/>
</dbReference>
<dbReference type="Pfam" id="PF13556">
    <property type="entry name" value="HTH_30"/>
    <property type="match status" value="1"/>
</dbReference>
<reference evidence="5" key="1">
    <citation type="journal article" date="2019" name="Int. J. Syst. Evol. Microbiol.">
        <title>The Global Catalogue of Microorganisms (GCM) 10K type strain sequencing project: providing services to taxonomists for standard genome sequencing and annotation.</title>
        <authorList>
            <consortium name="The Broad Institute Genomics Platform"/>
            <consortium name="The Broad Institute Genome Sequencing Center for Infectious Disease"/>
            <person name="Wu L."/>
            <person name="Ma J."/>
        </authorList>
    </citation>
    <scope>NUCLEOTIDE SEQUENCE [LARGE SCALE GENOMIC DNA]</scope>
    <source>
        <strain evidence="5">CGMCC 4.1721</strain>
    </source>
</reference>
<gene>
    <name evidence="4" type="ORF">ACFPRK_20965</name>
</gene>
<evidence type="ECO:0000256" key="1">
    <source>
        <dbReference type="ARBA" id="ARBA00006754"/>
    </source>
</evidence>
<dbReference type="InterPro" id="IPR051448">
    <property type="entry name" value="CdaR-like_regulators"/>
</dbReference>
<sequence length="555" mass="57949">MTPGTTGGGPEHVTLRQILAHDDDGVLRLLLAPAGQDVAVRGVIIGDEGPARPHDGRIVLAAGLAPALPGAPAAVGEAAAPAAVREAARRGAAAVVLRESGEAPVPVRALAAAEECGIALLARAEWADWGDAIALLRSATAFASAGRGDLMADSAADGGLTALATATARQCGGSITVEDTQFRVLAHSATGPDADGVRRSTILGGRVPDGRVAELRRSGLLRALWTSEDVIHRPADGDSPERLVVAVRSDGEMLGSLWAAADGQRLSSDAVQVLRRAGALAVPHLLRHRLRESGTVRREAHALRGLLHGNGDRRAHLWSLGLPPDGPCAVVAAVQDTPADRRGSERTLEALAVQATVFRSTARVLREQDQVAVLLPVNDGGGPRDALALARELDTLAAGIPDAAPVRIGAGRTVASGLDASLSYGEALMVVRALRDREARRRDKHPVRHAGPGDVGPTIDALHLLDAVRPVWESGTGPVHELIRTDLAAGGDLVRSLAAYLETGGDVPLAARRLVLHPNTLRYRLRRARERFGIDLDDPDTRLVLALAVRLTAAL</sequence>
<accession>A0ABW0B7R6</accession>
<dbReference type="Proteomes" id="UP001596208">
    <property type="component" value="Unassembled WGS sequence"/>
</dbReference>
<keyword evidence="5" id="KW-1185">Reference proteome</keyword>
<feature type="domain" description="PucR C-terminal helix-turn-helix" evidence="2">
    <location>
        <begin position="493"/>
        <end position="551"/>
    </location>
</feature>
<evidence type="ECO:0000259" key="2">
    <source>
        <dbReference type="Pfam" id="PF13556"/>
    </source>
</evidence>
<dbReference type="EMBL" id="JBHSKI010000009">
    <property type="protein sequence ID" value="MFC5173042.1"/>
    <property type="molecule type" value="Genomic_DNA"/>
</dbReference>
<name>A0ABW0B7R6_9ACTN</name>
<protein>
    <submittedName>
        <fullName evidence="4">PucR family transcriptional regulator</fullName>
    </submittedName>
</protein>